<comment type="caution">
    <text evidence="1">The sequence shown here is derived from an EMBL/GenBank/DDBJ whole genome shotgun (WGS) entry which is preliminary data.</text>
</comment>
<dbReference type="AlphaFoldDB" id="A0A834N073"/>
<protein>
    <submittedName>
        <fullName evidence="1">Uncharacterized protein</fullName>
    </submittedName>
</protein>
<sequence length="107" mass="11253">MLTSQPASSAAVAVTTVEKPFGEIFVNATRLICDCLSSKRALAFLSMKVYLPLEVGILVAEIDVVSVTMFGQMSVPRKDGGLLAGALLLLPGKSQKIELVAECLLAS</sequence>
<organism evidence="1 2">
    <name type="scientific">Vespula germanica</name>
    <name type="common">German yellow jacket</name>
    <name type="synonym">Paravespula germanica</name>
    <dbReference type="NCBI Taxonomy" id="30212"/>
    <lineage>
        <taxon>Eukaryota</taxon>
        <taxon>Metazoa</taxon>
        <taxon>Ecdysozoa</taxon>
        <taxon>Arthropoda</taxon>
        <taxon>Hexapoda</taxon>
        <taxon>Insecta</taxon>
        <taxon>Pterygota</taxon>
        <taxon>Neoptera</taxon>
        <taxon>Endopterygota</taxon>
        <taxon>Hymenoptera</taxon>
        <taxon>Apocrita</taxon>
        <taxon>Aculeata</taxon>
        <taxon>Vespoidea</taxon>
        <taxon>Vespidae</taxon>
        <taxon>Vespinae</taxon>
        <taxon>Vespula</taxon>
    </lineage>
</organism>
<accession>A0A834N073</accession>
<evidence type="ECO:0000313" key="2">
    <source>
        <dbReference type="Proteomes" id="UP000617340"/>
    </source>
</evidence>
<keyword evidence="2" id="KW-1185">Reference proteome</keyword>
<dbReference type="Proteomes" id="UP000617340">
    <property type="component" value="Unassembled WGS sequence"/>
</dbReference>
<gene>
    <name evidence="1" type="ORF">HZH68_012011</name>
</gene>
<proteinExistence type="predicted"/>
<reference evidence="1" key="1">
    <citation type="journal article" date="2020" name="G3 (Bethesda)">
        <title>High-Quality Assemblies for Three Invasive Social Wasps from the &lt;i&gt;Vespula&lt;/i&gt; Genus.</title>
        <authorList>
            <person name="Harrop T.W.R."/>
            <person name="Guhlin J."/>
            <person name="McLaughlin G.M."/>
            <person name="Permina E."/>
            <person name="Stockwell P."/>
            <person name="Gilligan J."/>
            <person name="Le Lec M.F."/>
            <person name="Gruber M.A.M."/>
            <person name="Quinn O."/>
            <person name="Lovegrove M."/>
            <person name="Duncan E.J."/>
            <person name="Remnant E.J."/>
            <person name="Van Eeckhoven J."/>
            <person name="Graham B."/>
            <person name="Knapp R.A."/>
            <person name="Langford K.W."/>
            <person name="Kronenberg Z."/>
            <person name="Press M.O."/>
            <person name="Eacker S.M."/>
            <person name="Wilson-Rankin E.E."/>
            <person name="Purcell J."/>
            <person name="Lester P.J."/>
            <person name="Dearden P.K."/>
        </authorList>
    </citation>
    <scope>NUCLEOTIDE SEQUENCE</scope>
    <source>
        <strain evidence="1">Linc-1</strain>
    </source>
</reference>
<evidence type="ECO:0000313" key="1">
    <source>
        <dbReference type="EMBL" id="KAF7390154.1"/>
    </source>
</evidence>
<dbReference type="EMBL" id="JACSDZ010000012">
    <property type="protein sequence ID" value="KAF7390154.1"/>
    <property type="molecule type" value="Genomic_DNA"/>
</dbReference>
<name>A0A834N073_VESGE</name>